<dbReference type="AlphaFoldDB" id="A0A1G7G366"/>
<proteinExistence type="predicted"/>
<dbReference type="InterPro" id="IPR009476">
    <property type="entry name" value="DUF1097"/>
</dbReference>
<evidence type="ECO:0008006" key="4">
    <source>
        <dbReference type="Google" id="ProtNLM"/>
    </source>
</evidence>
<evidence type="ECO:0000313" key="2">
    <source>
        <dbReference type="EMBL" id="SDE82582.1"/>
    </source>
</evidence>
<keyword evidence="1" id="KW-0472">Membrane</keyword>
<keyword evidence="1" id="KW-0812">Transmembrane</keyword>
<feature type="transmembrane region" description="Helical" evidence="1">
    <location>
        <begin position="133"/>
        <end position="153"/>
    </location>
</feature>
<gene>
    <name evidence="2" type="ORF">SAMN04488117_101367</name>
</gene>
<dbReference type="Pfam" id="PF06496">
    <property type="entry name" value="DUF1097"/>
    <property type="match status" value="1"/>
</dbReference>
<evidence type="ECO:0000313" key="3">
    <source>
        <dbReference type="Proteomes" id="UP000182284"/>
    </source>
</evidence>
<name>A0A1G7G366_9RHOB</name>
<protein>
    <recommendedName>
        <fullName evidence="4">DUF1097 domain-containing protein</fullName>
    </recommendedName>
</protein>
<accession>A0A1G7G366</accession>
<evidence type="ECO:0000256" key="1">
    <source>
        <dbReference type="SAM" id="Phobius"/>
    </source>
</evidence>
<organism evidence="2 3">
    <name type="scientific">Celeribacter baekdonensis</name>
    <dbReference type="NCBI Taxonomy" id="875171"/>
    <lineage>
        <taxon>Bacteria</taxon>
        <taxon>Pseudomonadati</taxon>
        <taxon>Pseudomonadota</taxon>
        <taxon>Alphaproteobacteria</taxon>
        <taxon>Rhodobacterales</taxon>
        <taxon>Roseobacteraceae</taxon>
        <taxon>Celeribacter</taxon>
    </lineage>
</organism>
<keyword evidence="1" id="KW-1133">Transmembrane helix</keyword>
<dbReference type="EMBL" id="FNBL01000001">
    <property type="protein sequence ID" value="SDE82582.1"/>
    <property type="molecule type" value="Genomic_DNA"/>
</dbReference>
<dbReference type="RefSeq" id="WP_074640465.1">
    <property type="nucleotide sequence ID" value="NZ_FNBL01000001.1"/>
</dbReference>
<feature type="transmembrane region" description="Helical" evidence="1">
    <location>
        <begin position="55"/>
        <end position="73"/>
    </location>
</feature>
<reference evidence="2 3" key="1">
    <citation type="submission" date="2016-10" db="EMBL/GenBank/DDBJ databases">
        <authorList>
            <person name="de Groot N.N."/>
        </authorList>
    </citation>
    <scope>NUCLEOTIDE SEQUENCE [LARGE SCALE GENOMIC DNA]</scope>
    <source>
        <strain evidence="2 3">DSM 27375</strain>
    </source>
</reference>
<feature type="transmembrane region" description="Helical" evidence="1">
    <location>
        <begin position="6"/>
        <end position="35"/>
    </location>
</feature>
<dbReference type="Proteomes" id="UP000182284">
    <property type="component" value="Unassembled WGS sequence"/>
</dbReference>
<sequence>MNLINALAISIGVLASVATYLCLGTGLGLQVWALFIGWGAYYHTGGTASSISKCAINHAWGAVVATAALFVVATVGGSVAVTSIIVGLSVVVLVLGAHLPALATIPAAVYGYAATAGFALLSGVAIGDLAASAQATVMVLISMIIGTLFGFVSEKGAGLLTAKSGATEAA</sequence>